<dbReference type="SUPFAM" id="SSF82714">
    <property type="entry name" value="Multidrug efflux transporter AcrB TolC docking domain, DN and DC subdomains"/>
    <property type="match status" value="1"/>
</dbReference>
<dbReference type="SUPFAM" id="SSF82866">
    <property type="entry name" value="Multidrug efflux transporter AcrB transmembrane domain"/>
    <property type="match status" value="1"/>
</dbReference>
<evidence type="ECO:0000313" key="3">
    <source>
        <dbReference type="EMBL" id="AKF24673.1"/>
    </source>
</evidence>
<feature type="transmembrane region" description="Helical" evidence="2">
    <location>
        <begin position="515"/>
        <end position="536"/>
    </location>
</feature>
<dbReference type="PANTHER" id="PTHR32063">
    <property type="match status" value="1"/>
</dbReference>
<dbReference type="Pfam" id="PF00873">
    <property type="entry name" value="ACR_tran"/>
    <property type="match status" value="2"/>
</dbReference>
<dbReference type="Gene3D" id="3.30.2090.10">
    <property type="entry name" value="Multidrug efflux transporter AcrB TolC docking domain, DN and DC subdomains"/>
    <property type="match status" value="1"/>
</dbReference>
<feature type="transmembrane region" description="Helical" evidence="2">
    <location>
        <begin position="487"/>
        <end position="509"/>
    </location>
</feature>
<dbReference type="Proteomes" id="UP000034444">
    <property type="component" value="Chromosome"/>
</dbReference>
<keyword evidence="2" id="KW-1133">Transmembrane helix</keyword>
<dbReference type="InterPro" id="IPR001036">
    <property type="entry name" value="Acrflvin-R"/>
</dbReference>
<dbReference type="Gene3D" id="1.20.1640.10">
    <property type="entry name" value="Multidrug efflux transporter AcrB transmembrane domain"/>
    <property type="match status" value="2"/>
</dbReference>
<feature type="transmembrane region" description="Helical" evidence="2">
    <location>
        <begin position="382"/>
        <end position="401"/>
    </location>
</feature>
<protein>
    <submittedName>
        <fullName evidence="3">Multidrug transporter AcrB</fullName>
    </submittedName>
</protein>
<feature type="region of interest" description="Disordered" evidence="1">
    <location>
        <begin position="552"/>
        <end position="572"/>
    </location>
</feature>
<evidence type="ECO:0000256" key="2">
    <source>
        <dbReference type="SAM" id="Phobius"/>
    </source>
</evidence>
<dbReference type="RefSeq" id="WP_046550766.1">
    <property type="nucleotide sequence ID" value="NZ_CP011308.1"/>
</dbReference>
<name>A0A7U4RQA3_9BACT</name>
<dbReference type="KEGG" id="slh:YH65_04185"/>
<proteinExistence type="predicted"/>
<evidence type="ECO:0000313" key="4">
    <source>
        <dbReference type="Proteomes" id="UP000034444"/>
    </source>
</evidence>
<feature type="transmembrane region" description="Helical" evidence="2">
    <location>
        <begin position="408"/>
        <end position="427"/>
    </location>
</feature>
<accession>A0A7U4RQA3</accession>
<evidence type="ECO:0000256" key="1">
    <source>
        <dbReference type="SAM" id="MobiDB-lite"/>
    </source>
</evidence>
<keyword evidence="4" id="KW-1185">Reference proteome</keyword>
<gene>
    <name evidence="3" type="ORF">YH65_04185</name>
</gene>
<feature type="region of interest" description="Disordered" evidence="1">
    <location>
        <begin position="295"/>
        <end position="318"/>
    </location>
</feature>
<dbReference type="GO" id="GO:0042910">
    <property type="term" value="F:xenobiotic transmembrane transporter activity"/>
    <property type="evidence" value="ECO:0007669"/>
    <property type="project" value="TreeGrafter"/>
</dbReference>
<organism evidence="3 4">
    <name type="scientific">Sulfurovum lithotrophicum</name>
    <dbReference type="NCBI Taxonomy" id="206403"/>
    <lineage>
        <taxon>Bacteria</taxon>
        <taxon>Pseudomonadati</taxon>
        <taxon>Campylobacterota</taxon>
        <taxon>Epsilonproteobacteria</taxon>
        <taxon>Campylobacterales</taxon>
        <taxon>Sulfurovaceae</taxon>
        <taxon>Sulfurovum</taxon>
    </lineage>
</organism>
<reference evidence="3 4" key="1">
    <citation type="submission" date="2015-04" db="EMBL/GenBank/DDBJ databases">
        <title>Complete genome sequence of Sulfurovum lithotrophicum ATCC BAA-797T.</title>
        <authorList>
            <person name="Ahn J."/>
            <person name="Park G."/>
            <person name="Jeon W."/>
            <person name="Jang Y."/>
            <person name="Jang M."/>
            <person name="Lee H."/>
            <person name="Lee H."/>
        </authorList>
    </citation>
    <scope>NUCLEOTIDE SEQUENCE [LARGE SCALE GENOMIC DNA]</scope>
    <source>
        <strain evidence="4">ATCC BAA-797 / 42BKT</strain>
    </source>
</reference>
<feature type="transmembrane region" description="Helical" evidence="2">
    <location>
        <begin position="433"/>
        <end position="454"/>
    </location>
</feature>
<feature type="compositionally biased region" description="Basic and acidic residues" evidence="1">
    <location>
        <begin position="295"/>
        <end position="317"/>
    </location>
</feature>
<keyword evidence="2" id="KW-0472">Membrane</keyword>
<dbReference type="EMBL" id="CP011308">
    <property type="protein sequence ID" value="AKF24673.1"/>
    <property type="molecule type" value="Genomic_DNA"/>
</dbReference>
<sequence length="572" mass="63756">MEVYKIKNIAGHMSKAFLSNPLTPILAIAILLLGFVSLQTMPREEDPQIEVSGGAVMVALPGASPKEVLNVVVKPLERRIREIKGVEHVYGTAMNNFGIVNVQYFIGEDRESSNLKLYDKVMQNMDQLPKGTMPPLVKPFDIDIDIPILTAAFYQLPNVQPNVVELYQTIRELQQEINALDNVSKTTLKGVKRPQFNVLIDLSKLSAYHISLGQVAQAIKSISTNAPMIDTVNKKGKLVVFGVENAIDTIDDLKELIIAQYMGSPIYLKNIADVEYNYDIQNFQESLITYQKGMDKDPEAVREHEGKEESSEEKEHAPVSFRGLTDQITLTVSKLKGTNAVYIAEEAIEKIQESKEKLNNAGVGFIITRNYGVRADEAVNELVHHLEITIFIIMLILIPFLGWRESMVVTIAVPMILAATLFIAQITDQTINRITLFAFLLSLGLIVDDAIIVIENIHRRLHLDIEKKSVDEIIVQATDEIGPSTNIATIAIILTMVPMAFVGGMMGQFMKPIPLNVPVGLAVSLFVAYVFAPYMARKFINFKKIKAEVHAHHQKEHGDEQEEATGKDEEGK</sequence>
<dbReference type="Gene3D" id="3.30.70.1430">
    <property type="entry name" value="Multidrug efflux transporter AcrB pore domain"/>
    <property type="match status" value="1"/>
</dbReference>
<dbReference type="PRINTS" id="PR00702">
    <property type="entry name" value="ACRIFLAVINRP"/>
</dbReference>
<dbReference type="AlphaFoldDB" id="A0A7U4RQA3"/>
<dbReference type="PANTHER" id="PTHR32063:SF16">
    <property type="entry name" value="CATION EFFLUX SYSTEM (ACRB_ACRD_ACRF FAMILY)"/>
    <property type="match status" value="1"/>
</dbReference>
<dbReference type="OrthoDB" id="8430015at2"/>
<reference evidence="4" key="2">
    <citation type="journal article" date="2017" name="Stand. Genomic Sci.">
        <title>Complete genome sequence of the sulfur-oxidizing chemolithoautotrophic Sulfurovum lithotrophicum 42BKTT.</title>
        <authorList>
            <person name="Jeon W."/>
            <person name="Priscilla L."/>
            <person name="Park G."/>
            <person name="Lee H."/>
            <person name="Lee N."/>
            <person name="Lee D."/>
            <person name="Kwon H."/>
            <person name="Ahn I."/>
            <person name="Lee C."/>
            <person name="Lee H."/>
            <person name="Ahn J."/>
        </authorList>
    </citation>
    <scope>NUCLEOTIDE SEQUENCE [LARGE SCALE GENOMIC DNA]</scope>
    <source>
        <strain evidence="4">ATCC BAA-797 / 42BKT</strain>
    </source>
</reference>
<dbReference type="InterPro" id="IPR027463">
    <property type="entry name" value="AcrB_DN_DC_subdom"/>
</dbReference>
<keyword evidence="2" id="KW-0812">Transmembrane</keyword>
<dbReference type="SUPFAM" id="SSF82693">
    <property type="entry name" value="Multidrug efflux transporter AcrB pore domain, PN1, PN2, PC1 and PC2 subdomains"/>
    <property type="match status" value="1"/>
</dbReference>
<dbReference type="GO" id="GO:0005886">
    <property type="term" value="C:plasma membrane"/>
    <property type="evidence" value="ECO:0007669"/>
    <property type="project" value="TreeGrafter"/>
</dbReference>
<dbReference type="Gene3D" id="3.30.70.1320">
    <property type="entry name" value="Multidrug efflux transporter AcrB pore domain like"/>
    <property type="match status" value="2"/>
</dbReference>